<proteinExistence type="inferred from homology"/>
<dbReference type="InterPro" id="IPR012446">
    <property type="entry name" value="CRAC_channel"/>
</dbReference>
<evidence type="ECO:0000256" key="4">
    <source>
        <dbReference type="ARBA" id="ARBA00022989"/>
    </source>
</evidence>
<dbReference type="EMBL" id="FNXT01000896">
    <property type="protein sequence ID" value="SZX68994.1"/>
    <property type="molecule type" value="Genomic_DNA"/>
</dbReference>
<keyword evidence="5 6" id="KW-0472">Membrane</keyword>
<evidence type="ECO:0008006" key="9">
    <source>
        <dbReference type="Google" id="ProtNLM"/>
    </source>
</evidence>
<dbReference type="PANTHER" id="PTHR31501:SF7">
    <property type="entry name" value="CALCIUM RELEASE-ACTIVATED CALCIUM CHANNEL PROTEIN 1"/>
    <property type="match status" value="1"/>
</dbReference>
<keyword evidence="8" id="KW-1185">Reference proteome</keyword>
<dbReference type="Proteomes" id="UP000256970">
    <property type="component" value="Unassembled WGS sequence"/>
</dbReference>
<name>A0A383VW54_TETOB</name>
<comment type="subcellular location">
    <subcellularLocation>
        <location evidence="1">Membrane</location>
        <topology evidence="1">Multi-pass membrane protein</topology>
    </subcellularLocation>
</comment>
<evidence type="ECO:0000256" key="5">
    <source>
        <dbReference type="ARBA" id="ARBA00023136"/>
    </source>
</evidence>
<dbReference type="Pfam" id="PF07856">
    <property type="entry name" value="Orai-1"/>
    <property type="match status" value="1"/>
</dbReference>
<evidence type="ECO:0000313" key="8">
    <source>
        <dbReference type="Proteomes" id="UP000256970"/>
    </source>
</evidence>
<reference evidence="7 8" key="1">
    <citation type="submission" date="2016-10" db="EMBL/GenBank/DDBJ databases">
        <authorList>
            <person name="Cai Z."/>
        </authorList>
    </citation>
    <scope>NUCLEOTIDE SEQUENCE [LARGE SCALE GENOMIC DNA]</scope>
</reference>
<feature type="transmembrane region" description="Helical" evidence="6">
    <location>
        <begin position="211"/>
        <end position="232"/>
    </location>
</feature>
<evidence type="ECO:0000256" key="2">
    <source>
        <dbReference type="ARBA" id="ARBA00008062"/>
    </source>
</evidence>
<organism evidence="7 8">
    <name type="scientific">Tetradesmus obliquus</name>
    <name type="common">Green alga</name>
    <name type="synonym">Acutodesmus obliquus</name>
    <dbReference type="NCBI Taxonomy" id="3088"/>
    <lineage>
        <taxon>Eukaryota</taxon>
        <taxon>Viridiplantae</taxon>
        <taxon>Chlorophyta</taxon>
        <taxon>core chlorophytes</taxon>
        <taxon>Chlorophyceae</taxon>
        <taxon>CS clade</taxon>
        <taxon>Sphaeropleales</taxon>
        <taxon>Scenedesmaceae</taxon>
        <taxon>Tetradesmus</taxon>
    </lineage>
</organism>
<gene>
    <name evidence="7" type="ORF">BQ4739_LOCUS9304</name>
</gene>
<dbReference type="PANTHER" id="PTHR31501">
    <property type="entry name" value="CALCIUM RELEASE-ACTIVATED CALCIUM CHANNEL PROTEIN 1"/>
    <property type="match status" value="1"/>
</dbReference>
<dbReference type="GO" id="GO:0016020">
    <property type="term" value="C:membrane"/>
    <property type="evidence" value="ECO:0007669"/>
    <property type="project" value="UniProtKB-SubCell"/>
</dbReference>
<feature type="transmembrane region" description="Helical" evidence="6">
    <location>
        <begin position="238"/>
        <end position="257"/>
    </location>
</feature>
<sequence length="324" mass="36762">MDERLVEAAQALLTGYDTALSRQWREEDRKWRTEDMCWRQKELYFSEAQHSFLEEQRQWRQEDIEQRHLENARALWARVVEKNRRDVEEKSEQLKAISTLAALISGFALSAFLQFDFGNYVDTSGAVLPLFGVTMALTVGLETICVIICSLMLVSVFKTGQNYMSEEEEAEFMNRCKAFVDSYGWGDRPPAPARSFAMHWAQRCEQSWRRAFLLFGLGIPCLFANLSVAAWIKFDHSLLSQLLTTIVLVLALVSMGYSRKWSAHILETERTELGAERVPTAPQGLPFDWHRRPAFQGRTLSQRMSAATAGCSSDGAAAVAVNGT</sequence>
<keyword evidence="3 6" id="KW-0812">Transmembrane</keyword>
<evidence type="ECO:0000256" key="1">
    <source>
        <dbReference type="ARBA" id="ARBA00004141"/>
    </source>
</evidence>
<comment type="similarity">
    <text evidence="2">Belongs to the Orai family.</text>
</comment>
<protein>
    <recommendedName>
        <fullName evidence="9">Calcium release-activated calcium channel protein 1</fullName>
    </recommendedName>
</protein>
<accession>A0A383VW54</accession>
<evidence type="ECO:0000313" key="7">
    <source>
        <dbReference type="EMBL" id="SZX68994.1"/>
    </source>
</evidence>
<evidence type="ECO:0000256" key="6">
    <source>
        <dbReference type="SAM" id="Phobius"/>
    </source>
</evidence>
<feature type="transmembrane region" description="Helical" evidence="6">
    <location>
        <begin position="127"/>
        <end position="154"/>
    </location>
</feature>
<evidence type="ECO:0000256" key="3">
    <source>
        <dbReference type="ARBA" id="ARBA00022692"/>
    </source>
</evidence>
<dbReference type="AlphaFoldDB" id="A0A383VW54"/>
<dbReference type="Gene3D" id="1.20.140.140">
    <property type="entry name" value="Calcium release-activated calcium channel protein Orai"/>
    <property type="match status" value="1"/>
</dbReference>
<dbReference type="InterPro" id="IPR038350">
    <property type="entry name" value="Orai_sf"/>
</dbReference>
<feature type="transmembrane region" description="Helical" evidence="6">
    <location>
        <begin position="94"/>
        <end position="115"/>
    </location>
</feature>
<keyword evidence="4 6" id="KW-1133">Transmembrane helix</keyword>